<dbReference type="RefSeq" id="WP_092321131.1">
    <property type="nucleotide sequence ID" value="NZ_FNFU01000001.1"/>
</dbReference>
<dbReference type="GO" id="GO:0016887">
    <property type="term" value="F:ATP hydrolysis activity"/>
    <property type="evidence" value="ECO:0007669"/>
    <property type="project" value="InterPro"/>
</dbReference>
<dbReference type="SUPFAM" id="SSF52540">
    <property type="entry name" value="P-loop containing nucleoside triphosphate hydrolases"/>
    <property type="match status" value="1"/>
</dbReference>
<evidence type="ECO:0000256" key="1">
    <source>
        <dbReference type="ARBA" id="ARBA00006930"/>
    </source>
</evidence>
<dbReference type="GO" id="GO:0006302">
    <property type="term" value="P:double-strand break repair"/>
    <property type="evidence" value="ECO:0007669"/>
    <property type="project" value="InterPro"/>
</dbReference>
<evidence type="ECO:0000259" key="5">
    <source>
        <dbReference type="Pfam" id="PF13476"/>
    </source>
</evidence>
<dbReference type="Pfam" id="PF13476">
    <property type="entry name" value="AAA_23"/>
    <property type="match status" value="1"/>
</dbReference>
<keyword evidence="6" id="KW-0540">Nuclease</keyword>
<reference evidence="6 7" key="1">
    <citation type="submission" date="2016-10" db="EMBL/GenBank/DDBJ databases">
        <authorList>
            <person name="de Groot N.N."/>
        </authorList>
    </citation>
    <scope>NUCLEOTIDE SEQUENCE [LARGE SCALE GENOMIC DNA]</scope>
    <source>
        <strain evidence="6 7">CGMCC 1.5382</strain>
    </source>
</reference>
<evidence type="ECO:0000313" key="7">
    <source>
        <dbReference type="Proteomes" id="UP000198701"/>
    </source>
</evidence>
<evidence type="ECO:0000313" key="6">
    <source>
        <dbReference type="EMBL" id="SDJ86145.1"/>
    </source>
</evidence>
<dbReference type="PANTHER" id="PTHR32114">
    <property type="entry name" value="ABC TRANSPORTER ABCH.3"/>
    <property type="match status" value="1"/>
</dbReference>
<comment type="similarity">
    <text evidence="1">Belongs to the SMC family. SbcC subfamily.</text>
</comment>
<name>A0A1G8X8H2_9MICO</name>
<evidence type="ECO:0000256" key="3">
    <source>
        <dbReference type="ARBA" id="ARBA00013368"/>
    </source>
</evidence>
<dbReference type="EMBL" id="FNFU01000001">
    <property type="protein sequence ID" value="SDJ86145.1"/>
    <property type="molecule type" value="Genomic_DNA"/>
</dbReference>
<evidence type="ECO:0000256" key="2">
    <source>
        <dbReference type="ARBA" id="ARBA00011322"/>
    </source>
</evidence>
<evidence type="ECO:0000256" key="4">
    <source>
        <dbReference type="SAM" id="Coils"/>
    </source>
</evidence>
<comment type="subunit">
    <text evidence="2">Heterodimer of SbcC and SbcD.</text>
</comment>
<dbReference type="InterPro" id="IPR027417">
    <property type="entry name" value="P-loop_NTPase"/>
</dbReference>
<organism evidence="6 7">
    <name type="scientific">Cryobacterium psychrotolerans</name>
    <dbReference type="NCBI Taxonomy" id="386301"/>
    <lineage>
        <taxon>Bacteria</taxon>
        <taxon>Bacillati</taxon>
        <taxon>Actinomycetota</taxon>
        <taxon>Actinomycetes</taxon>
        <taxon>Micrococcales</taxon>
        <taxon>Microbacteriaceae</taxon>
        <taxon>Cryobacterium</taxon>
    </lineage>
</organism>
<keyword evidence="4" id="KW-0175">Coiled coil</keyword>
<gene>
    <name evidence="6" type="ORF">SAMN05216282_101104</name>
</gene>
<dbReference type="Pfam" id="PF13558">
    <property type="entry name" value="SbcC_Walker_B"/>
    <property type="match status" value="1"/>
</dbReference>
<sequence length="990" mass="106657">MKIKRLRLAGFGPYKNEQLIDFEKFDSDGIFLITGKTGAGKSSILDAICFALYGHVPRYDGTELQLRSDHCEPDDPSFVELDFSMNERDYRIFRTPRFERPKKRGEGTTTSLPEARLFVRQGDDWQGVAAKPADVSHELAEILPLKEDQFLQVILLAQNRFQKFLLAKTDERRAVLRTLFGTSRFDQLEQALIARRKELDAQLADVQRAITDRARIAANQLRLGDDAVPQNPGLDWFTSGLADLERQLDEATSLAELAAAQFTAAADHHQVLGEVARRQARRDTALAQLAVLTDREEAIAAERTALQAAARAARVWPQIRAGQQATVALETALTDETDARAAWQHFRPAGPEPETHASLKLVTDALLGRLGTLADALGDEKKLPGLNLEITRLHGLVEQHTTALHDAQLVIDALPKQIESVGVEHAAAALGAARNGEAAAALERAETALSAADSVVVHAAEVLEASQAELVASRENAAAAAHYDALLSRRFAGYAAELASQLEEGTPCSVCGSENHPAPSVGEADSVTEGDVTSARKAVTVRQQALADAGTTVQDARTRLAQAEAHAGNRSVEELTAERAAAQTALDDSETATGLLARLAQDLIELRRDLADATAGLIGFRATRDASAAAHTDRAAHREALIHRVTAQRGDFDSVTEHVDRLNDELGAARALDEALGVSRERGTVRVAAIAAMTMQLLQEDFADEATAEAARVGDADAQRRESALRTHDDEIAAARSALADPELADLPAEPVDREPAREAFDLASAARDDAITARSSVDERVTQLTALVTEVTAQFAASAALLLTHTQVRQLADVVHGDEPNTKRIRLETYVLAAQLEEIVAAANTRLRTMTSGRYTLEHDDSLEFRATQSGLGLGIRDEFTGRTRATNSLSGGETFLASLALALGLAEVVTSQAGGITLDTLFVDEGFGSLDSETLETAMSTLDTLRAGGRTIGLISHVDSMKEQIPAKLRIFVTDQGHSKIEAGRELT</sequence>
<dbReference type="InterPro" id="IPR038729">
    <property type="entry name" value="Rad50/SbcC_AAA"/>
</dbReference>
<keyword evidence="6" id="KW-0378">Hydrolase</keyword>
<proteinExistence type="inferred from homology"/>
<protein>
    <recommendedName>
        <fullName evidence="3">Nuclease SbcCD subunit C</fullName>
    </recommendedName>
</protein>
<dbReference type="GO" id="GO:0004527">
    <property type="term" value="F:exonuclease activity"/>
    <property type="evidence" value="ECO:0007669"/>
    <property type="project" value="UniProtKB-KW"/>
</dbReference>
<feature type="domain" description="Rad50/SbcC-type AAA" evidence="5">
    <location>
        <begin position="5"/>
        <end position="212"/>
    </location>
</feature>
<accession>A0A1G8X8H2</accession>
<keyword evidence="6" id="KW-0269">Exonuclease</keyword>
<dbReference type="Proteomes" id="UP000198701">
    <property type="component" value="Unassembled WGS sequence"/>
</dbReference>
<dbReference type="PANTHER" id="PTHR32114:SF2">
    <property type="entry name" value="ABC TRANSPORTER ABCH.3"/>
    <property type="match status" value="1"/>
</dbReference>
<dbReference type="OrthoDB" id="9795626at2"/>
<dbReference type="STRING" id="386301.SAMN05216282_101104"/>
<dbReference type="AlphaFoldDB" id="A0A1G8X8H2"/>
<dbReference type="Gene3D" id="3.40.50.300">
    <property type="entry name" value="P-loop containing nucleotide triphosphate hydrolases"/>
    <property type="match status" value="2"/>
</dbReference>
<feature type="coiled-coil region" evidence="4">
    <location>
        <begin position="572"/>
        <end position="616"/>
    </location>
</feature>
<keyword evidence="7" id="KW-1185">Reference proteome</keyword>